<name>A0A5M9I154_9FIRM</name>
<dbReference type="SUPFAM" id="SSF55826">
    <property type="entry name" value="YbaK/ProRS associated domain"/>
    <property type="match status" value="1"/>
</dbReference>
<dbReference type="OrthoDB" id="9798760at2"/>
<dbReference type="RefSeq" id="WP_150310073.1">
    <property type="nucleotide sequence ID" value="NZ_VMSO01000001.1"/>
</dbReference>
<dbReference type="GO" id="GO:0002161">
    <property type="term" value="F:aminoacyl-tRNA deacylase activity"/>
    <property type="evidence" value="ECO:0007669"/>
    <property type="project" value="InterPro"/>
</dbReference>
<dbReference type="Pfam" id="PF04073">
    <property type="entry name" value="tRNA_edit"/>
    <property type="match status" value="1"/>
</dbReference>
<dbReference type="Proteomes" id="UP000322025">
    <property type="component" value="Unassembled WGS sequence"/>
</dbReference>
<evidence type="ECO:0000259" key="1">
    <source>
        <dbReference type="Pfam" id="PF04073"/>
    </source>
</evidence>
<dbReference type="CDD" id="cd04333">
    <property type="entry name" value="ProX_deacylase"/>
    <property type="match status" value="1"/>
</dbReference>
<evidence type="ECO:0000313" key="2">
    <source>
        <dbReference type="EMBL" id="KAA8502934.1"/>
    </source>
</evidence>
<dbReference type="PANTHER" id="PTHR30411:SF1">
    <property type="entry name" value="CYTOPLASMIC PROTEIN"/>
    <property type="match status" value="1"/>
</dbReference>
<keyword evidence="3" id="KW-1185">Reference proteome</keyword>
<reference evidence="2" key="1">
    <citation type="submission" date="2019-07" db="EMBL/GenBank/DDBJ databases">
        <authorList>
            <person name="Wongkuna S."/>
            <person name="Scaria J."/>
        </authorList>
    </citation>
    <scope>NUCLEOTIDE SEQUENCE [LARGE SCALE GENOMIC DNA]</scope>
    <source>
        <strain evidence="2">SW178</strain>
    </source>
</reference>
<protein>
    <submittedName>
        <fullName evidence="2">YbaK/EbsC family protein</fullName>
    </submittedName>
</protein>
<dbReference type="EMBL" id="VMSO01000001">
    <property type="protein sequence ID" value="KAA8502934.1"/>
    <property type="molecule type" value="Genomic_DNA"/>
</dbReference>
<feature type="domain" description="YbaK/aminoacyl-tRNA synthetase-associated" evidence="1">
    <location>
        <begin position="27"/>
        <end position="142"/>
    </location>
</feature>
<dbReference type="InterPro" id="IPR036754">
    <property type="entry name" value="YbaK/aa-tRNA-synt-asso_dom_sf"/>
</dbReference>
<dbReference type="PANTHER" id="PTHR30411">
    <property type="entry name" value="CYTOPLASMIC PROTEIN"/>
    <property type="match status" value="1"/>
</dbReference>
<evidence type="ECO:0000313" key="3">
    <source>
        <dbReference type="Proteomes" id="UP000322025"/>
    </source>
</evidence>
<gene>
    <name evidence="2" type="ORF">FNY66_01400</name>
</gene>
<proteinExistence type="predicted"/>
<comment type="caution">
    <text evidence="2">The sequence shown here is derived from an EMBL/GenBank/DDBJ whole genome shotgun (WGS) entry which is preliminary data.</text>
</comment>
<dbReference type="AlphaFoldDB" id="A0A5M9I154"/>
<organism evidence="2 3">
    <name type="scientific">Mediterraneibacter catenae</name>
    <dbReference type="NCBI Taxonomy" id="2594882"/>
    <lineage>
        <taxon>Bacteria</taxon>
        <taxon>Bacillati</taxon>
        <taxon>Bacillota</taxon>
        <taxon>Clostridia</taxon>
        <taxon>Lachnospirales</taxon>
        <taxon>Lachnospiraceae</taxon>
        <taxon>Mediterraneibacter</taxon>
    </lineage>
</organism>
<sequence length="155" mass="17024">MSVEIVRNYFKENNIDKEILEFPVSSATVELAAQAVGVEPARIAKTLSFYTKEKDAAILIVTAGDMKIDNSKFKHFFGMKAKMLAAEDVEKLTGYAIGGVCPFGNPENTSVYLDVSLKRFETVFPAAGSANSAVELTCEELEQDSKAKEWIDVCK</sequence>
<accession>A0A5M9I154</accession>
<dbReference type="Gene3D" id="3.90.960.10">
    <property type="entry name" value="YbaK/aminoacyl-tRNA synthetase-associated domain"/>
    <property type="match status" value="1"/>
</dbReference>
<dbReference type="InterPro" id="IPR007214">
    <property type="entry name" value="YbaK/aa-tRNA-synth-assoc-dom"/>
</dbReference>